<dbReference type="RefSeq" id="WP_350344028.1">
    <property type="nucleotide sequence ID" value="NZ_CP158367.1"/>
</dbReference>
<proteinExistence type="predicted"/>
<dbReference type="GO" id="GO:0016787">
    <property type="term" value="F:hydrolase activity"/>
    <property type="evidence" value="ECO:0007669"/>
    <property type="project" value="UniProtKB-KW"/>
</dbReference>
<dbReference type="PANTHER" id="PTHR43798:SF33">
    <property type="entry name" value="HYDROLASE, PUTATIVE (AFU_ORTHOLOGUE AFUA_2G14860)-RELATED"/>
    <property type="match status" value="1"/>
</dbReference>
<dbReference type="InterPro" id="IPR029058">
    <property type="entry name" value="AB_hydrolase_fold"/>
</dbReference>
<dbReference type="PRINTS" id="PR00412">
    <property type="entry name" value="EPOXHYDRLASE"/>
</dbReference>
<keyword evidence="1" id="KW-1133">Transmembrane helix</keyword>
<gene>
    <name evidence="3" type="ORF">PRVXT_000397</name>
</gene>
<dbReference type="SUPFAM" id="SSF53474">
    <property type="entry name" value="alpha/beta-Hydrolases"/>
    <property type="match status" value="1"/>
</dbReference>
<evidence type="ECO:0000313" key="3">
    <source>
        <dbReference type="EMBL" id="XBX75283.1"/>
    </source>
</evidence>
<dbReference type="AlphaFoldDB" id="A0AAU7VNE1"/>
<dbReference type="EMBL" id="CP158367">
    <property type="protein sequence ID" value="XBX75283.1"/>
    <property type="molecule type" value="Genomic_DNA"/>
</dbReference>
<protein>
    <submittedName>
        <fullName evidence="3">Alpha/beta hydrolase</fullName>
    </submittedName>
</protein>
<evidence type="ECO:0000259" key="2">
    <source>
        <dbReference type="Pfam" id="PF00561"/>
    </source>
</evidence>
<keyword evidence="1" id="KW-0812">Transmembrane</keyword>
<dbReference type="Pfam" id="PF00561">
    <property type="entry name" value="Abhydrolase_1"/>
    <property type="match status" value="1"/>
</dbReference>
<feature type="transmembrane region" description="Helical" evidence="1">
    <location>
        <begin position="28"/>
        <end position="50"/>
    </location>
</feature>
<reference evidence="3" key="2">
    <citation type="submission" date="2024-06" db="EMBL/GenBank/DDBJ databases">
        <authorList>
            <person name="Petrova K.O."/>
            <person name="Toshchakov S.V."/>
            <person name="Boltjanskaja Y.V."/>
            <person name="Kevbrin V."/>
        </authorList>
    </citation>
    <scope>NUCLEOTIDE SEQUENCE</scope>
    <source>
        <strain evidence="3">Z-910T</strain>
    </source>
</reference>
<accession>A0AAU7VNE1</accession>
<evidence type="ECO:0000256" key="1">
    <source>
        <dbReference type="SAM" id="Phobius"/>
    </source>
</evidence>
<dbReference type="Gene3D" id="3.40.50.1820">
    <property type="entry name" value="alpha/beta hydrolase"/>
    <property type="match status" value="1"/>
</dbReference>
<feature type="domain" description="AB hydrolase-1" evidence="2">
    <location>
        <begin position="90"/>
        <end position="324"/>
    </location>
</feature>
<organism evidence="3">
    <name type="scientific">Proteinivorax tanatarense</name>
    <dbReference type="NCBI Taxonomy" id="1260629"/>
    <lineage>
        <taxon>Bacteria</taxon>
        <taxon>Bacillati</taxon>
        <taxon>Bacillota</taxon>
        <taxon>Clostridia</taxon>
        <taxon>Eubacteriales</taxon>
        <taxon>Proteinivoracaceae</taxon>
        <taxon>Proteinivorax</taxon>
    </lineage>
</organism>
<sequence>MIIMQDLITIINNQREVKMMSKKKIIKGILIGVPVLLVLGITLIVVSSYVEHRRLVEQEKAQYPAPGNLVDVNNDGNKLHVYTEGEGDETLVFMSGLGTSSPVYDFQVLYNQLSTDYRIAVVERAGYGWSDITTSPRDIDTVLEETRTALQLSGESPPYILYPHSLSGLEAIYWANLHPEEIKAIVGLDSLVPEYYEQTKEEPSLSRVIGFMTRSGLVRNQPEVFDNSFPAMEKGHLTEEEAKVARTIFYRRVQTENMWEESDMLLTNSKKVAGQGKPDVPFYIFISEENEDAYWKKSLVSYAETTGGEHFILDGGHYIHLDRPEFIAEKSREIIKKINEN</sequence>
<keyword evidence="3" id="KW-0378">Hydrolase</keyword>
<dbReference type="InterPro" id="IPR050266">
    <property type="entry name" value="AB_hydrolase_sf"/>
</dbReference>
<reference evidence="3" key="1">
    <citation type="journal article" date="2013" name="Extremophiles">
        <title>Proteinivorax tanatarense gen. nov., sp. nov., an anaerobic, haloalkaliphilic, proteolytic bacterium isolated from a decaying algal bloom, and proposal of Proteinivoraceae fam. nov.</title>
        <authorList>
            <person name="Kevbrin V."/>
            <person name="Boltyanskaya Y."/>
            <person name="Zhilina T."/>
            <person name="Kolganova T."/>
            <person name="Lavrentjeva E."/>
            <person name="Kuznetsov B."/>
        </authorList>
    </citation>
    <scope>NUCLEOTIDE SEQUENCE</scope>
    <source>
        <strain evidence="3">Z-910T</strain>
    </source>
</reference>
<keyword evidence="1" id="KW-0472">Membrane</keyword>
<dbReference type="GO" id="GO:0016020">
    <property type="term" value="C:membrane"/>
    <property type="evidence" value="ECO:0007669"/>
    <property type="project" value="TreeGrafter"/>
</dbReference>
<name>A0AAU7VNE1_9FIRM</name>
<dbReference type="InterPro" id="IPR000073">
    <property type="entry name" value="AB_hydrolase_1"/>
</dbReference>
<dbReference type="PANTHER" id="PTHR43798">
    <property type="entry name" value="MONOACYLGLYCEROL LIPASE"/>
    <property type="match status" value="1"/>
</dbReference>
<dbReference type="InterPro" id="IPR000639">
    <property type="entry name" value="Epox_hydrolase-like"/>
</dbReference>